<dbReference type="RefSeq" id="YP_009111157.1">
    <property type="nucleotide sequence ID" value="NC_025830.1"/>
</dbReference>
<dbReference type="GeneID" id="22475424"/>
<gene>
    <name evidence="1" type="ORF">Av05_0083</name>
</gene>
<reference evidence="1 2" key="1">
    <citation type="journal article" date="2015" name="Genome Announc.">
        <title>Genomic Analysis of Broad-Host-Range Enterobacteriophage Av-05.</title>
        <authorList>
            <person name="Amarillas L."/>
            <person name="Lopez-Cuevas O."/>
            <person name="Leon-Felix J."/>
            <person name="Castro-Del Campo N."/>
            <person name="Gerba C.P."/>
            <person name="Chaidez C."/>
        </authorList>
    </citation>
    <scope>NUCLEOTIDE SEQUENCE [LARGE SCALE GENOMIC DNA]</scope>
</reference>
<accession>A0A076G5V6</accession>
<proteinExistence type="predicted"/>
<sequence>MRTKFKSHQDLSAVENFYNSVQQLDKKQVSYGYYDDPHYSGLNTATLAAIHEQGWNNLPARTFITSAAVSFQKDLEKLQKELFGTLASGSNNPTPMLKKIGKAGAEKIKFVIDSGLFPHNTVSDAWADVKGFSAAMYHYGDLRDSTTYKISNRRGSGA</sequence>
<protein>
    <submittedName>
        <fullName evidence="1">Uncharacterized protein</fullName>
    </submittedName>
</protein>
<dbReference type="KEGG" id="vg:22475424"/>
<dbReference type="OrthoDB" id="11600at10239"/>
<evidence type="ECO:0000313" key="1">
    <source>
        <dbReference type="EMBL" id="AII27626.1"/>
    </source>
</evidence>
<keyword evidence="2" id="KW-1185">Reference proteome</keyword>
<evidence type="ECO:0000313" key="2">
    <source>
        <dbReference type="Proteomes" id="UP000028961"/>
    </source>
</evidence>
<name>A0A076G5V6_9CAUD</name>
<dbReference type="Proteomes" id="UP000028961">
    <property type="component" value="Segment"/>
</dbReference>
<organism evidence="1 2">
    <name type="scientific">Escherichia phage Av-05</name>
    <dbReference type="NCBI Taxonomy" id="1527519"/>
    <lineage>
        <taxon>Viruses</taxon>
        <taxon>Duplodnaviria</taxon>
        <taxon>Heunggongvirae</taxon>
        <taxon>Uroviricota</taxon>
        <taxon>Caudoviricetes</taxon>
        <taxon>Vequintavirinae</taxon>
        <taxon>Avunavirus</taxon>
        <taxon>Avunavirus Av05</taxon>
    </lineage>
</organism>
<dbReference type="EMBL" id="KM190144">
    <property type="protein sequence ID" value="AII27626.1"/>
    <property type="molecule type" value="Genomic_DNA"/>
</dbReference>